<evidence type="ECO:0000256" key="1">
    <source>
        <dbReference type="SAM" id="Coils"/>
    </source>
</evidence>
<comment type="caution">
    <text evidence="3">The sequence shown here is derived from an EMBL/GenBank/DDBJ whole genome shotgun (WGS) entry which is preliminary data.</text>
</comment>
<keyword evidence="4" id="KW-1185">Reference proteome</keyword>
<feature type="region of interest" description="Disordered" evidence="2">
    <location>
        <begin position="82"/>
        <end position="101"/>
    </location>
</feature>
<feature type="region of interest" description="Disordered" evidence="2">
    <location>
        <begin position="20"/>
        <end position="76"/>
    </location>
</feature>
<reference evidence="3" key="1">
    <citation type="submission" date="2020-05" db="EMBL/GenBank/DDBJ databases">
        <title>WGS assembly of Panicum virgatum.</title>
        <authorList>
            <person name="Lovell J.T."/>
            <person name="Jenkins J."/>
            <person name="Shu S."/>
            <person name="Juenger T.E."/>
            <person name="Schmutz J."/>
        </authorList>
    </citation>
    <scope>NUCLEOTIDE SEQUENCE</scope>
    <source>
        <strain evidence="3">AP13</strain>
    </source>
</reference>
<proteinExistence type="predicted"/>
<feature type="coiled-coil region" evidence="1">
    <location>
        <begin position="194"/>
        <end position="235"/>
    </location>
</feature>
<dbReference type="AlphaFoldDB" id="A0A8T0WQL6"/>
<organism evidence="3 4">
    <name type="scientific">Panicum virgatum</name>
    <name type="common">Blackwell switchgrass</name>
    <dbReference type="NCBI Taxonomy" id="38727"/>
    <lineage>
        <taxon>Eukaryota</taxon>
        <taxon>Viridiplantae</taxon>
        <taxon>Streptophyta</taxon>
        <taxon>Embryophyta</taxon>
        <taxon>Tracheophyta</taxon>
        <taxon>Spermatophyta</taxon>
        <taxon>Magnoliopsida</taxon>
        <taxon>Liliopsida</taxon>
        <taxon>Poales</taxon>
        <taxon>Poaceae</taxon>
        <taxon>PACMAD clade</taxon>
        <taxon>Panicoideae</taxon>
        <taxon>Panicodae</taxon>
        <taxon>Paniceae</taxon>
        <taxon>Panicinae</taxon>
        <taxon>Panicum</taxon>
        <taxon>Panicum sect. Hiantes</taxon>
    </lineage>
</organism>
<keyword evidence="1" id="KW-0175">Coiled coil</keyword>
<name>A0A8T0WQL6_PANVG</name>
<accession>A0A8T0WQL6</accession>
<protein>
    <submittedName>
        <fullName evidence="3">Uncharacterized protein</fullName>
    </submittedName>
</protein>
<feature type="compositionally biased region" description="Low complexity" evidence="2">
    <location>
        <begin position="26"/>
        <end position="37"/>
    </location>
</feature>
<dbReference type="EMBL" id="CM029038">
    <property type="protein sequence ID" value="KAG2651422.1"/>
    <property type="molecule type" value="Genomic_DNA"/>
</dbReference>
<evidence type="ECO:0000313" key="4">
    <source>
        <dbReference type="Proteomes" id="UP000823388"/>
    </source>
</evidence>
<evidence type="ECO:0000313" key="3">
    <source>
        <dbReference type="EMBL" id="KAG2651422.1"/>
    </source>
</evidence>
<sequence length="240" mass="25779">MASLNQIYVWLQTRGKDGHFVSMGGAPRRQNANRAPASTPTGGDGATPPLRHSARLAARPSSPTSGSDTTKKTEVGTAPLLLAKKKAGGASSSSTSGGAGAKRLKMKAGGASLLPYPPAFDVAALRRQAAEAGGPRRCSPLLPYQPRFTIIDLPAAPEQEEEETKPNVTCLQPLSKKEWRVNKGKEVPIDRMSFWKLHNNLAASQKREEELEEELAKETEKRKALKLALERAAARAAPRI</sequence>
<evidence type="ECO:0000256" key="2">
    <source>
        <dbReference type="SAM" id="MobiDB-lite"/>
    </source>
</evidence>
<gene>
    <name evidence="3" type="ORF">PVAP13_1NG447400</name>
</gene>
<dbReference type="Proteomes" id="UP000823388">
    <property type="component" value="Chromosome 1N"/>
</dbReference>